<dbReference type="VEuPathDB" id="CryptoDB:Vbra_10722"/>
<reference evidence="5 6" key="1">
    <citation type="submission" date="2014-11" db="EMBL/GenBank/DDBJ databases">
        <authorList>
            <person name="Zhu J."/>
            <person name="Qi W."/>
            <person name="Song R."/>
        </authorList>
    </citation>
    <scope>NUCLEOTIDE SEQUENCE [LARGE SCALE GENOMIC DNA]</scope>
</reference>
<dbReference type="Gene3D" id="1.25.40.10">
    <property type="entry name" value="Tetratricopeptide repeat domain"/>
    <property type="match status" value="7"/>
</dbReference>
<feature type="compositionally biased region" description="Polar residues" evidence="3">
    <location>
        <begin position="522"/>
        <end position="532"/>
    </location>
</feature>
<feature type="repeat" description="PPR" evidence="2">
    <location>
        <begin position="1390"/>
        <end position="1424"/>
    </location>
</feature>
<keyword evidence="4" id="KW-0812">Transmembrane</keyword>
<dbReference type="GO" id="GO:0031930">
    <property type="term" value="P:mitochondria-nucleus signaling pathway"/>
    <property type="evidence" value="ECO:0007669"/>
    <property type="project" value="TreeGrafter"/>
</dbReference>
<keyword evidence="4" id="KW-0472">Membrane</keyword>
<keyword evidence="6" id="KW-1185">Reference proteome</keyword>
<dbReference type="Proteomes" id="UP000041254">
    <property type="component" value="Unassembled WGS sequence"/>
</dbReference>
<feature type="compositionally biased region" description="Pro residues" evidence="3">
    <location>
        <begin position="17"/>
        <end position="34"/>
    </location>
</feature>
<protein>
    <submittedName>
        <fullName evidence="5">Uncharacterized protein</fullName>
    </submittedName>
</protein>
<feature type="compositionally biased region" description="Low complexity" evidence="3">
    <location>
        <begin position="39"/>
        <end position="49"/>
    </location>
</feature>
<dbReference type="NCBIfam" id="TIGR00756">
    <property type="entry name" value="PPR"/>
    <property type="match status" value="10"/>
</dbReference>
<evidence type="ECO:0000256" key="4">
    <source>
        <dbReference type="SAM" id="Phobius"/>
    </source>
</evidence>
<evidence type="ECO:0000313" key="5">
    <source>
        <dbReference type="EMBL" id="CEM39514.1"/>
    </source>
</evidence>
<feature type="repeat" description="PPR" evidence="2">
    <location>
        <begin position="1567"/>
        <end position="1601"/>
    </location>
</feature>
<feature type="repeat" description="PPR" evidence="2">
    <location>
        <begin position="1214"/>
        <end position="1248"/>
    </location>
</feature>
<dbReference type="InterPro" id="IPR011990">
    <property type="entry name" value="TPR-like_helical_dom_sf"/>
</dbReference>
<feature type="compositionally biased region" description="Low complexity" evidence="3">
    <location>
        <begin position="426"/>
        <end position="436"/>
    </location>
</feature>
<dbReference type="EMBL" id="CDMY01001040">
    <property type="protein sequence ID" value="CEM39514.1"/>
    <property type="molecule type" value="Genomic_DNA"/>
</dbReference>
<feature type="repeat" description="PPR" evidence="2">
    <location>
        <begin position="1461"/>
        <end position="1495"/>
    </location>
</feature>
<feature type="transmembrane region" description="Helical" evidence="4">
    <location>
        <begin position="65"/>
        <end position="83"/>
    </location>
</feature>
<feature type="repeat" description="PPR" evidence="2">
    <location>
        <begin position="1425"/>
        <end position="1459"/>
    </location>
</feature>
<feature type="region of interest" description="Disordered" evidence="3">
    <location>
        <begin position="897"/>
        <end position="949"/>
    </location>
</feature>
<feature type="compositionally biased region" description="Polar residues" evidence="3">
    <location>
        <begin position="302"/>
        <end position="316"/>
    </location>
</feature>
<name>A0A0G4H732_VITBC</name>
<dbReference type="PANTHER" id="PTHR47936">
    <property type="entry name" value="PPR_LONG DOMAIN-CONTAINING PROTEIN"/>
    <property type="match status" value="1"/>
</dbReference>
<feature type="repeat" description="PPR" evidence="2">
    <location>
        <begin position="1355"/>
        <end position="1389"/>
    </location>
</feature>
<dbReference type="Pfam" id="PF01535">
    <property type="entry name" value="PPR"/>
    <property type="match status" value="6"/>
</dbReference>
<evidence type="ECO:0000256" key="1">
    <source>
        <dbReference type="ARBA" id="ARBA00022737"/>
    </source>
</evidence>
<feature type="repeat" description="PPR" evidence="2">
    <location>
        <begin position="1496"/>
        <end position="1530"/>
    </location>
</feature>
<dbReference type="InterPro" id="IPR002885">
    <property type="entry name" value="PPR_rpt"/>
</dbReference>
<feature type="region of interest" description="Disordered" evidence="3">
    <location>
        <begin position="1717"/>
        <end position="1753"/>
    </location>
</feature>
<evidence type="ECO:0000256" key="3">
    <source>
        <dbReference type="SAM" id="MobiDB-lite"/>
    </source>
</evidence>
<feature type="compositionally biased region" description="Basic and acidic residues" evidence="3">
    <location>
        <begin position="202"/>
        <end position="230"/>
    </location>
</feature>
<sequence length="1961" mass="210892">MGLIDMAYSTYDTADAPAPPQDPTPAPAPAPSIPPMHNTSDTSGSSSSSSWVPLLKAIAKESIEMYWIEFVLFAVFLCGLIIFQSRKGPRRKGPTPRPTGKAKDSKQGQRSAAGPPTSHHSVTTSQPVASASSQYGRGSSNSGSGSTQATRSSQSQRKQHKKKDRNLPPSQHTSPANSARGSPAEPTVKPSQQHQQQQQQGKDNRGTEETMVDRKGGGERDRERERERGGRTPSLPSTSPSLNQSAAASSQTVAATAEKATSPMLPSITQTHGHGGASLESTPSSKSASGVSHTRDADDNGASPTFSKATTEEQPSPTLTILRSYHQHHQQHQQQQQLITPDLTPLAYGHNAKAAVCGMKEEEPPKAPANDTLPHLPMHQPIHVSTVKPKGQAPPPPPGLTAPPGMTPNPNTSSQAAAPAGLRCKAAPWAAAAGAPTEQSERAPETQPTTEFPPLAAALSTHDQPVHGPSQHSGATSSSTSGRTGRGERREGPTGKFTLNINLMRGETPSVTITPNAKDVSTKSAKANSPTHTHAPVADSHATNGTPLPSPSQPVIPTIMQRPQRQLSPTPGLEGQSGTFDECVEAIDSQAKEGKWEGVIEAFYRLRQTEKFHLTSSALTQLQRGTTRGSQTCVIDSARIALLAQAILKCLSSSGGLSGKLPALNRHDTTTGGAKEGDSDSTAKDNKTDEKGGGEEKKADPDHPAPRPSQEHPDIQLIDGLLFDYIRRHTACMNCEYLNAVLGVIARDGDIFLIEMVAEGFASLGVRPNGASNALVLSGYARANIGGEKVAVALQKVQGVDGKGEGETAGGGGVGGVHPRYLLTLLNRAVLDKNLGDAMRYCSLMNRGQHLVPSPLLAQFVRLVWEERRVEQLINEIAAGEFCSCEPINTFLEQATKAGSLTPPPPPPPPPSAGDQEHQNGHQNGLSPPQTPHSQPPPPPPIPPLPTIPGLEGVDLTLVSRMDQTSRKGGIPLLYSAYDALIKSYAQTGNPQAIELFEEMQRQGFRISEATCAAVLGRCAESQYLQFAEKIVSYYRGHNQGKLTPQIYTVLVQVYAAAGLFDRACDTYDQIKKEGMEPTSEMLQSLTKFAIECGRIEFTKALFKKCQPDISSYMNLIRVCGRERNVSEALGVLASLERDPNVEADAGAYNSVLDVCLTHKDRDQAEKLFDRMKRGGKVDIVSYNTMLKGYAGMCQLEAAERMLEAMQGDGYTPDEVSYNSIINAAVSSGNVDKAWAWIDYMKHNNIQVDRYTCSIMIKNLRPTSSRDDVGRTLQLMDNIDVCQDTVLFSTIVDACARLKDTRRLTIALDQFKQSGLRPNVHAYGTLIKAYGRCKRLDEAWALWREMTTERKLEPNNYTFGCMFDTLVSNQCVEQAMDLFQKLVGSGVTPNTVQYSILIKGFAQNKQIDKALQLYRDMQEKGVPCNEVTYNTLIHACTSVSDMRQAVDILEDMNASREHPPDLITYSTMIKGFCAQGNLEAGLELFESMRGRGIQPDTIVYNTLLEGCARRYNLQMTEQLLEDMIQSGVAPTSFTLTILVKLYGRAKQLDKALSLVTELPRRFSFELDAYVYTALMAACIANQRLPLAIEVFETMLRKGLRPNARTFGTIIVGCLKGGSAQPSFLRHNTPDGDSPSSPGGGGVANPKDSYATNPNDSHKYMMKAIEFAESAINDGLRLEASVLEACIKAIMELPHDQQEEFGGQMLVDKLTYAAAQSAAFPSPDMDSRRRHHSGSPDRHTNGRGGGAGNPWQHNTMPGFGSRLRPQGPTNMFDSTGMHDQAAMGFDSYGGPQHPGNTGFGSLWGGGRGRGLHQQMMDPQQMMGGPSPAIVMRGRGGGPFQHISNGGGPRPQPGRFGGFGIADGGGGGYGGGGMGGGMGGGGGYDMGMGNGYGCFQGQAHAPMVDMASWGNEYYGGHADNSWAMMGGGGFDQWSNTCPMQQDNTAGAAVGGNLSAQDMRRRRF</sequence>
<organism evidence="5 6">
    <name type="scientific">Vitrella brassicaformis (strain CCMP3155)</name>
    <dbReference type="NCBI Taxonomy" id="1169540"/>
    <lineage>
        <taxon>Eukaryota</taxon>
        <taxon>Sar</taxon>
        <taxon>Alveolata</taxon>
        <taxon>Colpodellida</taxon>
        <taxon>Vitrellaceae</taxon>
        <taxon>Vitrella</taxon>
    </lineage>
</organism>
<accession>A0A0G4H732</accession>
<dbReference type="GO" id="GO:0009507">
    <property type="term" value="C:chloroplast"/>
    <property type="evidence" value="ECO:0007669"/>
    <property type="project" value="TreeGrafter"/>
</dbReference>
<feature type="region of interest" description="Disordered" evidence="3">
    <location>
        <begin position="1622"/>
        <end position="1654"/>
    </location>
</feature>
<gene>
    <name evidence="5" type="ORF">Vbra_10722</name>
</gene>
<feature type="compositionally biased region" description="Low complexity" evidence="3">
    <location>
        <begin position="473"/>
        <end position="483"/>
    </location>
</feature>
<dbReference type="OrthoDB" id="185373at2759"/>
<feature type="region of interest" description="Disordered" evidence="3">
    <location>
        <begin position="385"/>
        <end position="556"/>
    </location>
</feature>
<feature type="compositionally biased region" description="Low complexity" evidence="3">
    <location>
        <begin position="130"/>
        <end position="156"/>
    </location>
</feature>
<feature type="repeat" description="PPR" evidence="2">
    <location>
        <begin position="1319"/>
        <end position="1354"/>
    </location>
</feature>
<feature type="compositionally biased region" description="Pro residues" evidence="3">
    <location>
        <begin position="392"/>
        <end position="407"/>
    </location>
</feature>
<dbReference type="PANTHER" id="PTHR47936:SF1">
    <property type="entry name" value="PENTATRICOPEPTIDE REPEAT-CONTAINING PROTEIN GUN1, CHLOROPLASTIC"/>
    <property type="match status" value="1"/>
</dbReference>
<feature type="compositionally biased region" description="Pro residues" evidence="3">
    <location>
        <begin position="902"/>
        <end position="912"/>
    </location>
</feature>
<keyword evidence="1" id="KW-0677">Repeat</keyword>
<keyword evidence="4" id="KW-1133">Transmembrane helix</keyword>
<feature type="compositionally biased region" description="Polar residues" evidence="3">
    <location>
        <begin position="279"/>
        <end position="292"/>
    </location>
</feature>
<evidence type="ECO:0000313" key="6">
    <source>
        <dbReference type="Proteomes" id="UP000041254"/>
    </source>
</evidence>
<proteinExistence type="predicted"/>
<dbReference type="STRING" id="1169540.A0A0G4H732"/>
<evidence type="ECO:0000256" key="2">
    <source>
        <dbReference type="PROSITE-ProRule" id="PRU00708"/>
    </source>
</evidence>
<feature type="region of interest" description="Disordered" evidence="3">
    <location>
        <begin position="661"/>
        <end position="713"/>
    </location>
</feature>
<feature type="compositionally biased region" description="Pro residues" evidence="3">
    <location>
        <begin position="929"/>
        <end position="947"/>
    </location>
</feature>
<feature type="compositionally biased region" description="Low complexity" evidence="3">
    <location>
        <begin position="231"/>
        <end position="257"/>
    </location>
</feature>
<feature type="repeat" description="PPR" evidence="2">
    <location>
        <begin position="1145"/>
        <end position="1175"/>
    </location>
</feature>
<feature type="compositionally biased region" description="Polar residues" evidence="3">
    <location>
        <begin position="168"/>
        <end position="180"/>
    </location>
</feature>
<dbReference type="PROSITE" id="PS51375">
    <property type="entry name" value="PPR"/>
    <property type="match status" value="11"/>
</dbReference>
<feature type="region of interest" description="Disordered" evidence="3">
    <location>
        <begin position="87"/>
        <end position="316"/>
    </location>
</feature>
<feature type="repeat" description="PPR" evidence="2">
    <location>
        <begin position="1044"/>
        <end position="1078"/>
    </location>
</feature>
<feature type="compositionally biased region" description="Polar residues" evidence="3">
    <location>
        <begin position="118"/>
        <end position="129"/>
    </location>
</feature>
<dbReference type="Pfam" id="PF13041">
    <property type="entry name" value="PPR_2"/>
    <property type="match status" value="5"/>
</dbReference>
<dbReference type="InParanoid" id="A0A0G4H732"/>
<feature type="repeat" description="PPR" evidence="2">
    <location>
        <begin position="1179"/>
        <end position="1213"/>
    </location>
</feature>
<feature type="region of interest" description="Disordered" evidence="3">
    <location>
        <begin position="12"/>
        <end position="49"/>
    </location>
</feature>
<feature type="compositionally biased region" description="Basic and acidic residues" evidence="3">
    <location>
        <begin position="665"/>
        <end position="713"/>
    </location>
</feature>